<comment type="caution">
    <text evidence="2">The sequence shown here is derived from an EMBL/GenBank/DDBJ whole genome shotgun (WGS) entry which is preliminary data.</text>
</comment>
<evidence type="ECO:0000313" key="3">
    <source>
        <dbReference type="Proteomes" id="UP000604383"/>
    </source>
</evidence>
<dbReference type="EMBL" id="WWTN01000026">
    <property type="protein sequence ID" value="MZH56923.1"/>
    <property type="molecule type" value="Genomic_DNA"/>
</dbReference>
<evidence type="ECO:0000256" key="1">
    <source>
        <dbReference type="SAM" id="MobiDB-lite"/>
    </source>
</evidence>
<reference evidence="2" key="1">
    <citation type="journal article" date="2019" name="Nat. Med.">
        <title>A library of human gut bacterial isolates paired with longitudinal multiomics data enables mechanistic microbiome research.</title>
        <authorList>
            <person name="Poyet M."/>
            <person name="Groussin M."/>
            <person name="Gibbons S.M."/>
            <person name="Avila-Pacheco J."/>
            <person name="Jiang X."/>
            <person name="Kearney S.M."/>
            <person name="Perrotta A.R."/>
            <person name="Berdy B."/>
            <person name="Zhao S."/>
            <person name="Lieberman T.D."/>
            <person name="Swanson P.K."/>
            <person name="Smith M."/>
            <person name="Roesemann S."/>
            <person name="Alexander J.E."/>
            <person name="Rich S.A."/>
            <person name="Livny J."/>
            <person name="Vlamakis H."/>
            <person name="Clish C."/>
            <person name="Bullock K."/>
            <person name="Deik A."/>
            <person name="Scott J."/>
            <person name="Pierce K.A."/>
            <person name="Xavier R.J."/>
            <person name="Alm E.J."/>
        </authorList>
    </citation>
    <scope>NUCLEOTIDE SEQUENCE</scope>
    <source>
        <strain evidence="2">BIOML-A12</strain>
    </source>
</reference>
<proteinExistence type="predicted"/>
<dbReference type="AlphaFoldDB" id="A0AB36B8T8"/>
<gene>
    <name evidence="2" type="ORF">GT664_14500</name>
</gene>
<name>A0AB36B8T8_CLOIN</name>
<sequence>MLSGQNLTAERNAVTPHDDNNRVRFRISASAACFHVTLATNGQWKQPIDGNFPVIL</sequence>
<dbReference type="Proteomes" id="UP000604383">
    <property type="component" value="Unassembled WGS sequence"/>
</dbReference>
<accession>A0AB36B8T8</accession>
<feature type="region of interest" description="Disordered" evidence="1">
    <location>
        <begin position="1"/>
        <end position="20"/>
    </location>
</feature>
<evidence type="ECO:0000313" key="2">
    <source>
        <dbReference type="EMBL" id="MZH56923.1"/>
    </source>
</evidence>
<protein>
    <submittedName>
        <fullName evidence="2">Uncharacterized protein</fullName>
    </submittedName>
</protein>
<organism evidence="2 3">
    <name type="scientific">Clostridium innocuum</name>
    <dbReference type="NCBI Taxonomy" id="1522"/>
    <lineage>
        <taxon>Bacteria</taxon>
        <taxon>Bacillati</taxon>
        <taxon>Bacillota</taxon>
        <taxon>Clostridia</taxon>
        <taxon>Eubacteriales</taxon>
        <taxon>Clostridiaceae</taxon>
        <taxon>Clostridium</taxon>
    </lineage>
</organism>